<evidence type="ECO:0000313" key="2">
    <source>
        <dbReference type="EMBL" id="QPG96574.1"/>
    </source>
</evidence>
<reference evidence="2 3" key="1">
    <citation type="journal article" date="2018" name="PLoS Genet.">
        <title>Repeat elements organise 3D genome structure and mediate transcription in the filamentous fungus Epichloe festucae.</title>
        <authorList>
            <person name="Winter D.J."/>
            <person name="Ganley A.R.D."/>
            <person name="Young C.A."/>
            <person name="Liachko I."/>
            <person name="Schardl C.L."/>
            <person name="Dupont P.Y."/>
            <person name="Berry D."/>
            <person name="Ram A."/>
            <person name="Scott B."/>
            <person name="Cox M.P."/>
        </authorList>
    </citation>
    <scope>NUCLEOTIDE SEQUENCE [LARGE SCALE GENOMIC DNA]</scope>
    <source>
        <strain evidence="2 3">Fl1</strain>
    </source>
</reference>
<accession>A0A7S9KP71</accession>
<sequence length="82" mass="10394">MLPLHQLDQCEQQRLQQLYKQDHQRQTCGIYQEVQQQLRQQFQWQQEQHQRDLQDLRTRYLWQQQQIQDLQQQLAIEEDDFQ</sequence>
<dbReference type="AlphaFoldDB" id="A0A7S9KP71"/>
<evidence type="ECO:0000313" key="3">
    <source>
        <dbReference type="Proteomes" id="UP000594364"/>
    </source>
</evidence>
<protein>
    <submittedName>
        <fullName evidence="2">Uncharacterized protein</fullName>
    </submittedName>
</protein>
<proteinExistence type="predicted"/>
<keyword evidence="1" id="KW-0175">Coiled coil</keyword>
<feature type="coiled-coil region" evidence="1">
    <location>
        <begin position="39"/>
        <end position="73"/>
    </location>
</feature>
<organism evidence="2 3">
    <name type="scientific">Epichloe festucae (strain Fl1)</name>
    <dbReference type="NCBI Taxonomy" id="877507"/>
    <lineage>
        <taxon>Eukaryota</taxon>
        <taxon>Fungi</taxon>
        <taxon>Dikarya</taxon>
        <taxon>Ascomycota</taxon>
        <taxon>Pezizomycotina</taxon>
        <taxon>Sordariomycetes</taxon>
        <taxon>Hypocreomycetidae</taxon>
        <taxon>Hypocreales</taxon>
        <taxon>Clavicipitaceae</taxon>
        <taxon>Epichloe</taxon>
    </lineage>
</organism>
<keyword evidence="3" id="KW-1185">Reference proteome</keyword>
<dbReference type="EMBL" id="CP031386">
    <property type="protein sequence ID" value="QPG96574.1"/>
    <property type="molecule type" value="Genomic_DNA"/>
</dbReference>
<gene>
    <name evidence="2" type="ORF">C2857_004624</name>
</gene>
<name>A0A7S9KP71_EPIFF</name>
<evidence type="ECO:0000256" key="1">
    <source>
        <dbReference type="SAM" id="Coils"/>
    </source>
</evidence>
<dbReference type="Proteomes" id="UP000594364">
    <property type="component" value="Chromosome 2"/>
</dbReference>